<organism evidence="2 3">
    <name type="scientific">Rhodotorula paludigena</name>
    <dbReference type="NCBI Taxonomy" id="86838"/>
    <lineage>
        <taxon>Eukaryota</taxon>
        <taxon>Fungi</taxon>
        <taxon>Dikarya</taxon>
        <taxon>Basidiomycota</taxon>
        <taxon>Pucciniomycotina</taxon>
        <taxon>Microbotryomycetes</taxon>
        <taxon>Sporidiobolales</taxon>
        <taxon>Sporidiobolaceae</taxon>
        <taxon>Rhodotorula</taxon>
    </lineage>
</organism>
<evidence type="ECO:0000313" key="3">
    <source>
        <dbReference type="Proteomes" id="UP001342314"/>
    </source>
</evidence>
<dbReference type="InterPro" id="IPR016024">
    <property type="entry name" value="ARM-type_fold"/>
</dbReference>
<protein>
    <submittedName>
        <fullName evidence="2">Uncharacterized protein</fullName>
    </submittedName>
</protein>
<keyword evidence="3" id="KW-1185">Reference proteome</keyword>
<dbReference type="EMBL" id="BQKY01000004">
    <property type="protein sequence ID" value="GJN89341.1"/>
    <property type="molecule type" value="Genomic_DNA"/>
</dbReference>
<dbReference type="Proteomes" id="UP001342314">
    <property type="component" value="Unassembled WGS sequence"/>
</dbReference>
<comment type="similarity">
    <text evidence="1">Belongs to the TTI2 family.</text>
</comment>
<dbReference type="InterPro" id="IPR018870">
    <property type="entry name" value="Tti2"/>
</dbReference>
<evidence type="ECO:0000313" key="2">
    <source>
        <dbReference type="EMBL" id="GJN89341.1"/>
    </source>
</evidence>
<dbReference type="GO" id="GO:0110078">
    <property type="term" value="C:TTT Hsp90 cochaperone complex"/>
    <property type="evidence" value="ECO:0007669"/>
    <property type="project" value="InterPro"/>
</dbReference>
<dbReference type="PANTHER" id="PTHR32226:SF2">
    <property type="entry name" value="TELO2-INTERACTING PROTEIN 2"/>
    <property type="match status" value="1"/>
</dbReference>
<dbReference type="SUPFAM" id="SSF48371">
    <property type="entry name" value="ARM repeat"/>
    <property type="match status" value="1"/>
</dbReference>
<sequence>MDTISSVGHTPELVFPGSRQLARKLTRPVNPPQHPELEVRAALLLAAGRYVHPDCSEDLSTPDTAEQAQHLVYSLLTDPPHIRLPLLRHILSVSLPPSFKSHPKINPETGRVLARPRGGDSGLNDWFDESEADARSWRRQAGLASVVKVIIEALEPGEVEDVWPLLLPPLLAYLDDFESGNKLVGMSLLDSLLDKTDESLLRRTGVGKVFEKSLENAFSALSDPLSPRLLARAHPVALKLLNQQHPPPPPSRAADDSARFDALCTLLSSSVVHTWEFKSSHVALETVSCAALPALLDALRGGSIRFLQILVPHLCELLSGTATSGGTGEGTWTGETVEMMRQAAKALEAVVRNAKPRMARWEGRINAAIGMCWVAVRESEGARRLGEADGQEALQHLKEALRSIARALDEILSTSLA</sequence>
<comment type="caution">
    <text evidence="2">The sequence shown here is derived from an EMBL/GenBank/DDBJ whole genome shotgun (WGS) entry which is preliminary data.</text>
</comment>
<dbReference type="GO" id="GO:0005634">
    <property type="term" value="C:nucleus"/>
    <property type="evidence" value="ECO:0007669"/>
    <property type="project" value="TreeGrafter"/>
</dbReference>
<reference evidence="2 3" key="1">
    <citation type="submission" date="2021-12" db="EMBL/GenBank/DDBJ databases">
        <title>High titer production of polyol ester of fatty acids by Rhodotorula paludigena BS15 towards product separation-free biomass refinery.</title>
        <authorList>
            <person name="Mano J."/>
            <person name="Ono H."/>
            <person name="Tanaka T."/>
            <person name="Naito K."/>
            <person name="Sushida H."/>
            <person name="Ike M."/>
            <person name="Tokuyasu K."/>
            <person name="Kitaoka M."/>
        </authorList>
    </citation>
    <scope>NUCLEOTIDE SEQUENCE [LARGE SCALE GENOMIC DNA]</scope>
    <source>
        <strain evidence="2 3">BS15</strain>
    </source>
</reference>
<evidence type="ECO:0000256" key="1">
    <source>
        <dbReference type="ARBA" id="ARBA00034736"/>
    </source>
</evidence>
<gene>
    <name evidence="2" type="ORF">Rhopal_002321-T1</name>
</gene>
<proteinExistence type="inferred from homology"/>
<accession>A0AAV5G9R3</accession>
<dbReference type="InterPro" id="IPR011989">
    <property type="entry name" value="ARM-like"/>
</dbReference>
<name>A0AAV5G9R3_9BASI</name>
<dbReference type="PANTHER" id="PTHR32226">
    <property type="entry name" value="TELO2-INTERACTING PROTEIN 2"/>
    <property type="match status" value="1"/>
</dbReference>
<dbReference type="Gene3D" id="1.25.10.10">
    <property type="entry name" value="Leucine-rich Repeat Variant"/>
    <property type="match status" value="1"/>
</dbReference>
<dbReference type="GO" id="GO:0005829">
    <property type="term" value="C:cytosol"/>
    <property type="evidence" value="ECO:0007669"/>
    <property type="project" value="TreeGrafter"/>
</dbReference>
<dbReference type="Pfam" id="PF10521">
    <property type="entry name" value="Tti2"/>
    <property type="match status" value="1"/>
</dbReference>
<dbReference type="AlphaFoldDB" id="A0AAV5G9R3"/>